<proteinExistence type="predicted"/>
<dbReference type="OrthoDB" id="2608216at2759"/>
<protein>
    <submittedName>
        <fullName evidence="1">Uncharacterized protein</fullName>
    </submittedName>
</protein>
<dbReference type="EMBL" id="KV441571">
    <property type="protein sequence ID" value="OAF98497.1"/>
    <property type="molecule type" value="Genomic_DNA"/>
</dbReference>
<reference evidence="1 2" key="1">
    <citation type="submission" date="2016-05" db="EMBL/GenBank/DDBJ databases">
        <title>Comparative analysis of secretome profiles of manganese(II)-oxidizing ascomycete fungi.</title>
        <authorList>
            <consortium name="DOE Joint Genome Institute"/>
            <person name="Zeiner C.A."/>
            <person name="Purvine S.O."/>
            <person name="Zink E.M."/>
            <person name="Wu S."/>
            <person name="Pasa-Tolic L."/>
            <person name="Chaput D.L."/>
            <person name="Haridas S."/>
            <person name="Grigoriev I.V."/>
            <person name="Santelli C.M."/>
            <person name="Hansel C.M."/>
        </authorList>
    </citation>
    <scope>NUCLEOTIDE SEQUENCE [LARGE SCALE GENOMIC DNA]</scope>
    <source>
        <strain evidence="1 2">AP3s5-JAC2a</strain>
    </source>
</reference>
<dbReference type="STRING" id="1460663.A0A177BVD0"/>
<organism evidence="1 2">
    <name type="scientific">Paraphaeosphaeria sporulosa</name>
    <dbReference type="NCBI Taxonomy" id="1460663"/>
    <lineage>
        <taxon>Eukaryota</taxon>
        <taxon>Fungi</taxon>
        <taxon>Dikarya</taxon>
        <taxon>Ascomycota</taxon>
        <taxon>Pezizomycotina</taxon>
        <taxon>Dothideomycetes</taxon>
        <taxon>Pleosporomycetidae</taxon>
        <taxon>Pleosporales</taxon>
        <taxon>Massarineae</taxon>
        <taxon>Didymosphaeriaceae</taxon>
        <taxon>Paraphaeosphaeria</taxon>
    </lineage>
</organism>
<evidence type="ECO:0000313" key="1">
    <source>
        <dbReference type="EMBL" id="OAF98497.1"/>
    </source>
</evidence>
<dbReference type="Proteomes" id="UP000077069">
    <property type="component" value="Unassembled WGS sequence"/>
</dbReference>
<sequence>MLLGVSKRRGYEKALAWGNVQKWAKIIIQDGARNEVNPWLKRIGWMPYLVGMERPDLLASEAMDGLVRFSQSSIIHHIGIFVRLEVICTKKHQTYPKYQFTKRQREAWEAFVKEARGVVGGEEEDKEQPGATLDNKMTDDADSIVGEMEEAPVVGVGNMGELETLLSIKKACLAFYITLLN</sequence>
<keyword evidence="2" id="KW-1185">Reference proteome</keyword>
<dbReference type="AlphaFoldDB" id="A0A177BVD0"/>
<name>A0A177BVD0_9PLEO</name>
<gene>
    <name evidence="1" type="ORF">CC84DRAFT_1191786</name>
</gene>
<dbReference type="GeneID" id="28764693"/>
<dbReference type="RefSeq" id="XP_018028863.1">
    <property type="nucleotide sequence ID" value="XM_018181207.1"/>
</dbReference>
<evidence type="ECO:0000313" key="2">
    <source>
        <dbReference type="Proteomes" id="UP000077069"/>
    </source>
</evidence>
<accession>A0A177BVD0</accession>
<dbReference type="InParanoid" id="A0A177BVD0"/>